<dbReference type="Proteomes" id="UP001172083">
    <property type="component" value="Unassembled WGS sequence"/>
</dbReference>
<name>A0ABT8LCS3_9BACT</name>
<evidence type="ECO:0008006" key="3">
    <source>
        <dbReference type="Google" id="ProtNLM"/>
    </source>
</evidence>
<dbReference type="SUPFAM" id="SSF102712">
    <property type="entry name" value="JAB1/MPN domain"/>
    <property type="match status" value="1"/>
</dbReference>
<dbReference type="RefSeq" id="WP_346760914.1">
    <property type="nucleotide sequence ID" value="NZ_JAUJEB010000007.1"/>
</dbReference>
<dbReference type="EMBL" id="JAUJEB010000007">
    <property type="protein sequence ID" value="MDN5215575.1"/>
    <property type="molecule type" value="Genomic_DNA"/>
</dbReference>
<evidence type="ECO:0000313" key="1">
    <source>
        <dbReference type="EMBL" id="MDN5215575.1"/>
    </source>
</evidence>
<reference evidence="1" key="1">
    <citation type="submission" date="2023-06" db="EMBL/GenBank/DDBJ databases">
        <title>Genomic of Agaribacillus aureum.</title>
        <authorList>
            <person name="Wang G."/>
        </authorList>
    </citation>
    <scope>NUCLEOTIDE SEQUENCE</scope>
    <source>
        <strain evidence="1">BMA12</strain>
    </source>
</reference>
<organism evidence="1 2">
    <name type="scientific">Agaribacillus aureus</name>
    <dbReference type="NCBI Taxonomy" id="3051825"/>
    <lineage>
        <taxon>Bacteria</taxon>
        <taxon>Pseudomonadati</taxon>
        <taxon>Bacteroidota</taxon>
        <taxon>Cytophagia</taxon>
        <taxon>Cytophagales</taxon>
        <taxon>Splendidivirgaceae</taxon>
        <taxon>Agaribacillus</taxon>
    </lineage>
</organism>
<proteinExistence type="predicted"/>
<evidence type="ECO:0000313" key="2">
    <source>
        <dbReference type="Proteomes" id="UP001172083"/>
    </source>
</evidence>
<gene>
    <name evidence="1" type="ORF">QQ020_26090</name>
</gene>
<sequence length="154" mass="17792">MREFKVSRWTWFHLLSGLKKRGKGVRESGAFLLAKRGKSRVSKVVFYDELDKHVSDSGIIKFNGSGYVKFWPMLKDWGMEVIADIHTHPGENTDQSHADMTHPMIRIKGHLAVIAPNYAKNRWIKPNDCSSYLYLGSFKWKKLLSSSPLKLIWL</sequence>
<protein>
    <recommendedName>
        <fullName evidence="3">JAB domain-containing protein</fullName>
    </recommendedName>
</protein>
<accession>A0ABT8LCS3</accession>
<keyword evidence="2" id="KW-1185">Reference proteome</keyword>
<comment type="caution">
    <text evidence="1">The sequence shown here is derived from an EMBL/GenBank/DDBJ whole genome shotgun (WGS) entry which is preliminary data.</text>
</comment>